<proteinExistence type="predicted"/>
<sequence>MEELPSTW</sequence>
<reference evidence="1" key="1">
    <citation type="submission" date="2018-02" db="EMBL/GenBank/DDBJ databases">
        <title>Rhizophora mucronata_Transcriptome.</title>
        <authorList>
            <person name="Meera S.P."/>
            <person name="Sreeshan A."/>
            <person name="Augustine A."/>
        </authorList>
    </citation>
    <scope>NUCLEOTIDE SEQUENCE</scope>
    <source>
        <tissue evidence="1">Leaf</tissue>
    </source>
</reference>
<evidence type="ECO:0000313" key="1">
    <source>
        <dbReference type="EMBL" id="MBX65521.1"/>
    </source>
</evidence>
<dbReference type="EMBL" id="GGEC01085037">
    <property type="protein sequence ID" value="MBX65521.1"/>
    <property type="molecule type" value="Transcribed_RNA"/>
</dbReference>
<organism evidence="1">
    <name type="scientific">Rhizophora mucronata</name>
    <name type="common">Asiatic mangrove</name>
    <dbReference type="NCBI Taxonomy" id="61149"/>
    <lineage>
        <taxon>Eukaryota</taxon>
        <taxon>Viridiplantae</taxon>
        <taxon>Streptophyta</taxon>
        <taxon>Embryophyta</taxon>
        <taxon>Tracheophyta</taxon>
        <taxon>Spermatophyta</taxon>
        <taxon>Magnoliopsida</taxon>
        <taxon>eudicotyledons</taxon>
        <taxon>Gunneridae</taxon>
        <taxon>Pentapetalae</taxon>
        <taxon>rosids</taxon>
        <taxon>fabids</taxon>
        <taxon>Malpighiales</taxon>
        <taxon>Rhizophoraceae</taxon>
        <taxon>Rhizophora</taxon>
    </lineage>
</organism>
<name>A0A2P2QEU1_RHIMU</name>
<accession>A0A2P2QEU1</accession>
<protein>
    <submittedName>
        <fullName evidence="1">Uncharacterized protein</fullName>
    </submittedName>
</protein>